<evidence type="ECO:0000313" key="9">
    <source>
        <dbReference type="Proteomes" id="UP000029692"/>
    </source>
</evidence>
<dbReference type="UniPathway" id="UPA00077">
    <property type="reaction ID" value="UER00154"/>
</dbReference>
<organism evidence="8 9">
    <name type="scientific">Spirochaeta lutea</name>
    <dbReference type="NCBI Taxonomy" id="1480694"/>
    <lineage>
        <taxon>Bacteria</taxon>
        <taxon>Pseudomonadati</taxon>
        <taxon>Spirochaetota</taxon>
        <taxon>Spirochaetia</taxon>
        <taxon>Spirochaetales</taxon>
        <taxon>Spirochaetaceae</taxon>
        <taxon>Spirochaeta</taxon>
    </lineage>
</organism>
<evidence type="ECO:0000256" key="4">
    <source>
        <dbReference type="ARBA" id="ARBA00022909"/>
    </source>
</evidence>
<evidence type="ECO:0000256" key="1">
    <source>
        <dbReference type="ARBA" id="ARBA00001353"/>
    </source>
</evidence>
<gene>
    <name evidence="8" type="ORF">DC28_05610</name>
</gene>
<dbReference type="InterPro" id="IPR006156">
    <property type="entry name" value="Dihydroneopterin_aldolase"/>
</dbReference>
<comment type="function">
    <text evidence="6">Catalyzes the conversion of 7,8-dihydroneopterin to 6-hydroxymethyl-7,8-dihydropterin.</text>
</comment>
<dbReference type="PANTHER" id="PTHR42844">
    <property type="entry name" value="DIHYDRONEOPTERIN ALDOLASE 1-RELATED"/>
    <property type="match status" value="1"/>
</dbReference>
<evidence type="ECO:0000259" key="7">
    <source>
        <dbReference type="SMART" id="SM00905"/>
    </source>
</evidence>
<comment type="catalytic activity">
    <reaction evidence="1 6">
        <text>7,8-dihydroneopterin = 6-hydroxymethyl-7,8-dihydropterin + glycolaldehyde</text>
        <dbReference type="Rhea" id="RHEA:10540"/>
        <dbReference type="ChEBI" id="CHEBI:17001"/>
        <dbReference type="ChEBI" id="CHEBI:17071"/>
        <dbReference type="ChEBI" id="CHEBI:44841"/>
        <dbReference type="EC" id="4.1.2.25"/>
    </reaction>
</comment>
<comment type="pathway">
    <text evidence="2 6">Cofactor biosynthesis; tetrahydrofolate biosynthesis; 2-amino-4-hydroxy-6-hydroxymethyl-7,8-dihydropteridine diphosphate from 7,8-dihydroneopterin triphosphate: step 3/4.</text>
</comment>
<dbReference type="Gene3D" id="3.30.1130.10">
    <property type="match status" value="1"/>
</dbReference>
<dbReference type="STRING" id="1480694.DC28_05610"/>
<dbReference type="GO" id="GO:0046656">
    <property type="term" value="P:folic acid biosynthetic process"/>
    <property type="evidence" value="ECO:0007669"/>
    <property type="project" value="UniProtKB-UniRule"/>
</dbReference>
<dbReference type="eggNOG" id="COG1539">
    <property type="taxonomic scope" value="Bacteria"/>
</dbReference>
<dbReference type="EC" id="4.1.2.25" evidence="6"/>
<dbReference type="OrthoDB" id="9810587at2"/>
<dbReference type="EMBL" id="JNUP01000047">
    <property type="protein sequence ID" value="KGE72843.1"/>
    <property type="molecule type" value="Genomic_DNA"/>
</dbReference>
<evidence type="ECO:0000256" key="5">
    <source>
        <dbReference type="ARBA" id="ARBA00023239"/>
    </source>
</evidence>
<protein>
    <recommendedName>
        <fullName evidence="6">7,8-dihydroneopterin aldolase</fullName>
        <ecNumber evidence="6">4.1.2.25</ecNumber>
    </recommendedName>
</protein>
<evidence type="ECO:0000256" key="2">
    <source>
        <dbReference type="ARBA" id="ARBA00005013"/>
    </source>
</evidence>
<name>A0A098QZJ5_9SPIO</name>
<sequence>MKDNQFICQVGFEDFVFDCIIGVYPEERDLPQPLAVTLRCSYDATRAAQSDDVQFAVDYAGMSEVIMQTAQEGEYYLLETLALEVIRALRARWPQVVSGRLELRKPRALSRAGASLLVTEF</sequence>
<dbReference type="NCBIfam" id="TIGR00525">
    <property type="entry name" value="folB"/>
    <property type="match status" value="1"/>
</dbReference>
<dbReference type="SUPFAM" id="SSF55620">
    <property type="entry name" value="Tetrahydrobiopterin biosynthesis enzymes-like"/>
    <property type="match status" value="1"/>
</dbReference>
<dbReference type="PANTHER" id="PTHR42844:SF1">
    <property type="entry name" value="DIHYDRONEOPTERIN ALDOLASE 1-RELATED"/>
    <property type="match status" value="1"/>
</dbReference>
<dbReference type="GO" id="GO:0005737">
    <property type="term" value="C:cytoplasm"/>
    <property type="evidence" value="ECO:0007669"/>
    <property type="project" value="TreeGrafter"/>
</dbReference>
<keyword evidence="5 6" id="KW-0456">Lyase</keyword>
<dbReference type="Proteomes" id="UP000029692">
    <property type="component" value="Unassembled WGS sequence"/>
</dbReference>
<dbReference type="RefSeq" id="WP_037546672.1">
    <property type="nucleotide sequence ID" value="NZ_JNUP01000047.1"/>
</dbReference>
<dbReference type="InterPro" id="IPR043133">
    <property type="entry name" value="GTP-CH-I_C/QueF"/>
</dbReference>
<dbReference type="InterPro" id="IPR006157">
    <property type="entry name" value="FolB_dom"/>
</dbReference>
<proteinExistence type="inferred from homology"/>
<accession>A0A098QZJ5</accession>
<evidence type="ECO:0000256" key="6">
    <source>
        <dbReference type="RuleBase" id="RU362079"/>
    </source>
</evidence>
<keyword evidence="4 6" id="KW-0289">Folate biosynthesis</keyword>
<dbReference type="SMART" id="SM00905">
    <property type="entry name" value="FolB"/>
    <property type="match status" value="1"/>
</dbReference>
<comment type="similarity">
    <text evidence="3 6">Belongs to the DHNA family.</text>
</comment>
<keyword evidence="9" id="KW-1185">Reference proteome</keyword>
<evidence type="ECO:0000313" key="8">
    <source>
        <dbReference type="EMBL" id="KGE72843.1"/>
    </source>
</evidence>
<dbReference type="GO" id="GO:0046654">
    <property type="term" value="P:tetrahydrofolate biosynthetic process"/>
    <property type="evidence" value="ECO:0007669"/>
    <property type="project" value="UniProtKB-UniRule"/>
</dbReference>
<evidence type="ECO:0000256" key="3">
    <source>
        <dbReference type="ARBA" id="ARBA00005708"/>
    </source>
</evidence>
<reference evidence="8 9" key="1">
    <citation type="submission" date="2014-05" db="EMBL/GenBank/DDBJ databases">
        <title>De novo Genome Sequence of Spirocheata sp.</title>
        <authorList>
            <person name="Shivani Y."/>
            <person name="Subhash Y."/>
            <person name="Tushar L."/>
            <person name="Sasikala C."/>
            <person name="Ramana C.V."/>
        </authorList>
    </citation>
    <scope>NUCLEOTIDE SEQUENCE [LARGE SCALE GENOMIC DNA]</scope>
    <source>
        <strain evidence="8 9">JC230</strain>
    </source>
</reference>
<dbReference type="AlphaFoldDB" id="A0A098QZJ5"/>
<dbReference type="NCBIfam" id="TIGR00526">
    <property type="entry name" value="folB_dom"/>
    <property type="match status" value="1"/>
</dbReference>
<feature type="domain" description="Dihydroneopterin aldolase/epimerase" evidence="7">
    <location>
        <begin position="10"/>
        <end position="118"/>
    </location>
</feature>
<dbReference type="GO" id="GO:0004150">
    <property type="term" value="F:dihydroneopterin aldolase activity"/>
    <property type="evidence" value="ECO:0007669"/>
    <property type="project" value="UniProtKB-UniRule"/>
</dbReference>
<dbReference type="Pfam" id="PF02152">
    <property type="entry name" value="FolB"/>
    <property type="match status" value="1"/>
</dbReference>
<comment type="caution">
    <text evidence="8">The sequence shown here is derived from an EMBL/GenBank/DDBJ whole genome shotgun (WGS) entry which is preliminary data.</text>
</comment>